<dbReference type="InterPro" id="IPR045584">
    <property type="entry name" value="Pilin-like"/>
</dbReference>
<dbReference type="Proteomes" id="UP001596037">
    <property type="component" value="Unassembled WGS sequence"/>
</dbReference>
<reference evidence="14" key="1">
    <citation type="journal article" date="2019" name="Int. J. Syst. Evol. Microbiol.">
        <title>The Global Catalogue of Microorganisms (GCM) 10K type strain sequencing project: providing services to taxonomists for standard genome sequencing and annotation.</title>
        <authorList>
            <consortium name="The Broad Institute Genomics Platform"/>
            <consortium name="The Broad Institute Genome Sequencing Center for Infectious Disease"/>
            <person name="Wu L."/>
            <person name="Ma J."/>
        </authorList>
    </citation>
    <scope>NUCLEOTIDE SEQUENCE [LARGE SCALE GENOMIC DNA]</scope>
    <source>
        <strain evidence="14">CCUG 57401</strain>
    </source>
</reference>
<dbReference type="EMBL" id="JBHSMF010000009">
    <property type="protein sequence ID" value="MFC5499239.1"/>
    <property type="molecule type" value="Genomic_DNA"/>
</dbReference>
<keyword evidence="7 11" id="KW-1133">Transmembrane helix</keyword>
<feature type="transmembrane region" description="Helical" evidence="11">
    <location>
        <begin position="40"/>
        <end position="64"/>
    </location>
</feature>
<keyword evidence="5" id="KW-0997">Cell inner membrane</keyword>
<evidence type="ECO:0000256" key="2">
    <source>
        <dbReference type="ARBA" id="ARBA00021549"/>
    </source>
</evidence>
<organism evidence="13 14">
    <name type="scientific">Caenimonas terrae</name>
    <dbReference type="NCBI Taxonomy" id="696074"/>
    <lineage>
        <taxon>Bacteria</taxon>
        <taxon>Pseudomonadati</taxon>
        <taxon>Pseudomonadota</taxon>
        <taxon>Betaproteobacteria</taxon>
        <taxon>Burkholderiales</taxon>
        <taxon>Comamonadaceae</taxon>
        <taxon>Caenimonas</taxon>
    </lineage>
</organism>
<dbReference type="Gene3D" id="3.55.40.10">
    <property type="entry name" value="minor pseudopilin epsh domain"/>
    <property type="match status" value="1"/>
</dbReference>
<dbReference type="NCBIfam" id="TIGR02532">
    <property type="entry name" value="IV_pilin_GFxxxE"/>
    <property type="match status" value="1"/>
</dbReference>
<evidence type="ECO:0000256" key="5">
    <source>
        <dbReference type="ARBA" id="ARBA00022519"/>
    </source>
</evidence>
<dbReference type="Pfam" id="PF12019">
    <property type="entry name" value="GspH"/>
    <property type="match status" value="1"/>
</dbReference>
<comment type="caution">
    <text evidence="13">The sequence shown here is derived from an EMBL/GenBank/DDBJ whole genome shotgun (WGS) entry which is preliminary data.</text>
</comment>
<gene>
    <name evidence="13" type="ORF">ACFPOE_16960</name>
</gene>
<dbReference type="Pfam" id="PF07963">
    <property type="entry name" value="N_methyl"/>
    <property type="match status" value="1"/>
</dbReference>
<feature type="domain" description="General secretion pathway GspH" evidence="12">
    <location>
        <begin position="76"/>
        <end position="205"/>
    </location>
</feature>
<dbReference type="PROSITE" id="PS00409">
    <property type="entry name" value="PROKAR_NTER_METHYL"/>
    <property type="match status" value="1"/>
</dbReference>
<name>A0ABW0NJY4_9BURK</name>
<keyword evidence="4" id="KW-0488">Methylation</keyword>
<evidence type="ECO:0000256" key="8">
    <source>
        <dbReference type="ARBA" id="ARBA00023136"/>
    </source>
</evidence>
<keyword evidence="3" id="KW-1003">Cell membrane</keyword>
<evidence type="ECO:0000256" key="10">
    <source>
        <dbReference type="ARBA" id="ARBA00030775"/>
    </source>
</evidence>
<dbReference type="InterPro" id="IPR012902">
    <property type="entry name" value="N_methyl_site"/>
</dbReference>
<protein>
    <recommendedName>
        <fullName evidence="2">Type II secretion system protein H</fullName>
    </recommendedName>
    <alternativeName>
        <fullName evidence="10">General secretion pathway protein H</fullName>
    </alternativeName>
</protein>
<keyword evidence="14" id="KW-1185">Reference proteome</keyword>
<sequence>MPPPRAAQPLVKPAPPPVWRRASPPRFAATLRFMKNERGFTLIELLVTIAIAAILATLAGPSFLRMIKSNTMSGSVNTFLADLRYARSEAIRRGGRVIMCRSDNPESATPACATAGTTAKGWAAGWIIFHDKDASGAWNSTDHTLRVQSALTGMDAILEGTPTAATAFQFTATGRLQNGAATTLNFGGSQFTADQQRMVCVSPSGRAKISEDGTCT</sequence>
<keyword evidence="6 11" id="KW-0812">Transmembrane</keyword>
<comment type="similarity">
    <text evidence="9">Belongs to the GSP H family.</text>
</comment>
<evidence type="ECO:0000256" key="6">
    <source>
        <dbReference type="ARBA" id="ARBA00022692"/>
    </source>
</evidence>
<evidence type="ECO:0000256" key="3">
    <source>
        <dbReference type="ARBA" id="ARBA00022475"/>
    </source>
</evidence>
<comment type="subcellular location">
    <subcellularLocation>
        <location evidence="1">Cell inner membrane</location>
        <topology evidence="1">Single-pass membrane protein</topology>
    </subcellularLocation>
</comment>
<keyword evidence="8 11" id="KW-0472">Membrane</keyword>
<evidence type="ECO:0000256" key="7">
    <source>
        <dbReference type="ARBA" id="ARBA00022989"/>
    </source>
</evidence>
<evidence type="ECO:0000256" key="4">
    <source>
        <dbReference type="ARBA" id="ARBA00022481"/>
    </source>
</evidence>
<evidence type="ECO:0000313" key="13">
    <source>
        <dbReference type="EMBL" id="MFC5499239.1"/>
    </source>
</evidence>
<dbReference type="InterPro" id="IPR022346">
    <property type="entry name" value="T2SS_GspH"/>
</dbReference>
<evidence type="ECO:0000256" key="9">
    <source>
        <dbReference type="ARBA" id="ARBA00025772"/>
    </source>
</evidence>
<dbReference type="SUPFAM" id="SSF54523">
    <property type="entry name" value="Pili subunits"/>
    <property type="match status" value="1"/>
</dbReference>
<evidence type="ECO:0000259" key="12">
    <source>
        <dbReference type="Pfam" id="PF12019"/>
    </source>
</evidence>
<evidence type="ECO:0000256" key="1">
    <source>
        <dbReference type="ARBA" id="ARBA00004377"/>
    </source>
</evidence>
<dbReference type="RefSeq" id="WP_376851430.1">
    <property type="nucleotide sequence ID" value="NZ_JBHSMF010000009.1"/>
</dbReference>
<evidence type="ECO:0000256" key="11">
    <source>
        <dbReference type="SAM" id="Phobius"/>
    </source>
</evidence>
<proteinExistence type="inferred from homology"/>
<accession>A0ABW0NJY4</accession>
<evidence type="ECO:0000313" key="14">
    <source>
        <dbReference type="Proteomes" id="UP001596037"/>
    </source>
</evidence>